<dbReference type="Proteomes" id="UP000481033">
    <property type="component" value="Unassembled WGS sequence"/>
</dbReference>
<sequence length="67" mass="8070">MHPFLKPLTFHAEPLTALRHRDEQALEDIFDDLQVEEILIDVCIRLRQLYPEPCWEDEPFDFLQGYL</sequence>
<evidence type="ECO:0000313" key="1">
    <source>
        <dbReference type="EMBL" id="NEZ60062.1"/>
    </source>
</evidence>
<keyword evidence="2" id="KW-1185">Reference proteome</keyword>
<dbReference type="AlphaFoldDB" id="A0A6M0RWK2"/>
<evidence type="ECO:0000313" key="2">
    <source>
        <dbReference type="Proteomes" id="UP000481033"/>
    </source>
</evidence>
<protein>
    <submittedName>
        <fullName evidence="1">Uncharacterized protein</fullName>
    </submittedName>
</protein>
<organism evidence="1 2">
    <name type="scientific">Adonisia turfae CCMR0081</name>
    <dbReference type="NCBI Taxonomy" id="2292702"/>
    <lineage>
        <taxon>Bacteria</taxon>
        <taxon>Bacillati</taxon>
        <taxon>Cyanobacteriota</taxon>
        <taxon>Adonisia</taxon>
        <taxon>Adonisia turfae</taxon>
    </lineage>
</organism>
<comment type="caution">
    <text evidence="1">The sequence shown here is derived from an EMBL/GenBank/DDBJ whole genome shotgun (WGS) entry which is preliminary data.</text>
</comment>
<gene>
    <name evidence="1" type="ORF">DXZ20_31345</name>
</gene>
<dbReference type="EMBL" id="QXHD01000004">
    <property type="protein sequence ID" value="NEZ60062.1"/>
    <property type="molecule type" value="Genomic_DNA"/>
</dbReference>
<accession>A0A6M0RWK2</accession>
<name>A0A6M0RWK2_9CYAN</name>
<proteinExistence type="predicted"/>
<reference evidence="1 2" key="1">
    <citation type="journal article" date="2020" name="Microb. Ecol.">
        <title>Ecogenomics of the Marine Benthic Filamentous Cyanobacterium Adonisia.</title>
        <authorList>
            <person name="Walter J.M."/>
            <person name="Coutinho F.H."/>
            <person name="Leomil L."/>
            <person name="Hargreaves P.I."/>
            <person name="Campeao M.E."/>
            <person name="Vieira V.V."/>
            <person name="Silva B.S."/>
            <person name="Fistarol G.O."/>
            <person name="Salomon P.S."/>
            <person name="Sawabe T."/>
            <person name="Mino S."/>
            <person name="Hosokawa M."/>
            <person name="Miyashita H."/>
            <person name="Maruyama F."/>
            <person name="van Verk M.C."/>
            <person name="Dutilh B.E."/>
            <person name="Thompson C.C."/>
            <person name="Thompson F.L."/>
        </authorList>
    </citation>
    <scope>NUCLEOTIDE SEQUENCE [LARGE SCALE GENOMIC DNA]</scope>
    <source>
        <strain evidence="1 2">CCMR0081</strain>
    </source>
</reference>